<dbReference type="PROSITE" id="PS51257">
    <property type="entry name" value="PROKAR_LIPOPROTEIN"/>
    <property type="match status" value="1"/>
</dbReference>
<gene>
    <name evidence="1" type="ORF">ST44_02955</name>
</gene>
<sequence>MRKYGKFTILGVALTIAALTTSCGTKKAITNDGADIRKTTTTAAGNSHGKNAKSERAMETAKMDFLRKVTDNAAYARNIVSKIKFTMNTGSKDITVAGSLHMRKDEVIRIQLTPFGIMEAGRLEFTKDYVLLVDRIHKEYVKTSYDSVDFLQRNGLDFYALQALFWNQLFVPGTQKTTDSSLKNFNVTLNAEASNSNHVALAYNKMSYEWTADPNTALINSVKAKYNANKSDAASVTCRYSNFKPLGTKKFPTDILLTMSTKAVRNANKMSLRLQLSSLDTDDKWEAKTTVSSKYKQVSVEDIMNQLGGL</sequence>
<accession>A0A0D0IW02</accession>
<keyword evidence="2" id="KW-1185">Reference proteome</keyword>
<dbReference type="AlphaFoldDB" id="A0A0D0IW02"/>
<dbReference type="RefSeq" id="WP_042517957.1">
    <property type="nucleotide sequence ID" value="NZ_JXQK01000031.1"/>
</dbReference>
<dbReference type="STRING" id="1602171.ST44_02955"/>
<evidence type="ECO:0000313" key="1">
    <source>
        <dbReference type="EMBL" id="KIP64176.1"/>
    </source>
</evidence>
<dbReference type="EMBL" id="JXQK01000031">
    <property type="protein sequence ID" value="KIP64176.1"/>
    <property type="molecule type" value="Genomic_DNA"/>
</dbReference>
<dbReference type="InterPro" id="IPR025634">
    <property type="entry name" value="DUF4292"/>
</dbReference>
<dbReference type="Pfam" id="PF14125">
    <property type="entry name" value="DUF4292"/>
    <property type="match status" value="1"/>
</dbReference>
<evidence type="ECO:0008006" key="3">
    <source>
        <dbReference type="Google" id="ProtNLM"/>
    </source>
</evidence>
<proteinExistence type="predicted"/>
<name>A0A0D0IW02_9BACT</name>
<dbReference type="Proteomes" id="UP000032046">
    <property type="component" value="Unassembled WGS sequence"/>
</dbReference>
<reference evidence="1 2" key="1">
    <citation type="submission" date="2015-01" db="EMBL/GenBank/DDBJ databases">
        <title>Comparative genomics of non-oral Prevotella species.</title>
        <authorList>
            <person name="Accetto T."/>
            <person name="Nograsek B."/>
            <person name="Avgustin G."/>
        </authorList>
    </citation>
    <scope>NUCLEOTIDE SEQUENCE [LARGE SCALE GENOMIC DNA]</scope>
    <source>
        <strain evidence="1 2">P5-119</strain>
    </source>
</reference>
<protein>
    <recommendedName>
        <fullName evidence="3">DUF4292 domain-containing protein</fullName>
    </recommendedName>
</protein>
<organism evidence="1 2">
    <name type="scientific">Prevotella pectinovora</name>
    <dbReference type="NCBI Taxonomy" id="1602169"/>
    <lineage>
        <taxon>Bacteria</taxon>
        <taxon>Pseudomonadati</taxon>
        <taxon>Bacteroidota</taxon>
        <taxon>Bacteroidia</taxon>
        <taxon>Bacteroidales</taxon>
        <taxon>Prevotellaceae</taxon>
        <taxon>Prevotella</taxon>
    </lineage>
</organism>
<comment type="caution">
    <text evidence="1">The sequence shown here is derived from an EMBL/GenBank/DDBJ whole genome shotgun (WGS) entry which is preliminary data.</text>
</comment>
<evidence type="ECO:0000313" key="2">
    <source>
        <dbReference type="Proteomes" id="UP000032046"/>
    </source>
</evidence>